<dbReference type="CDD" id="cd04301">
    <property type="entry name" value="NAT_SF"/>
    <property type="match status" value="1"/>
</dbReference>
<dbReference type="InterPro" id="IPR056935">
    <property type="entry name" value="Rv0428c-like_C"/>
</dbReference>
<dbReference type="GO" id="GO:0016747">
    <property type="term" value="F:acyltransferase activity, transferring groups other than amino-acyl groups"/>
    <property type="evidence" value="ECO:0007669"/>
    <property type="project" value="InterPro"/>
</dbReference>
<dbReference type="InterPro" id="IPR016181">
    <property type="entry name" value="Acyl_CoA_acyltransferase"/>
</dbReference>
<gene>
    <name evidence="2" type="ORF">C7C46_26170</name>
</gene>
<protein>
    <submittedName>
        <fullName evidence="2">GNAT family N-acetyltransferase</fullName>
    </submittedName>
</protein>
<keyword evidence="3" id="KW-1185">Reference proteome</keyword>
<dbReference type="Pfam" id="PF20486">
    <property type="entry name" value="DUF6725"/>
    <property type="match status" value="1"/>
</dbReference>
<evidence type="ECO:0000313" key="3">
    <source>
        <dbReference type="Proteomes" id="UP000248039"/>
    </source>
</evidence>
<feature type="domain" description="N-acetyltransferase" evidence="1">
    <location>
        <begin position="211"/>
        <end position="344"/>
    </location>
</feature>
<name>A0A2V4MW64_9ACTN</name>
<dbReference type="SUPFAM" id="SSF55729">
    <property type="entry name" value="Acyl-CoA N-acyltransferases (Nat)"/>
    <property type="match status" value="1"/>
</dbReference>
<dbReference type="Gene3D" id="3.40.630.30">
    <property type="match status" value="1"/>
</dbReference>
<evidence type="ECO:0000313" key="2">
    <source>
        <dbReference type="EMBL" id="PYC72124.1"/>
    </source>
</evidence>
<comment type="caution">
    <text evidence="2">The sequence shown here is derived from an EMBL/GenBank/DDBJ whole genome shotgun (WGS) entry which is preliminary data.</text>
</comment>
<dbReference type="OrthoDB" id="9775595at2"/>
<dbReference type="PROSITE" id="PS51186">
    <property type="entry name" value="GNAT"/>
    <property type="match status" value="1"/>
</dbReference>
<dbReference type="RefSeq" id="WP_110672379.1">
    <property type="nucleotide sequence ID" value="NZ_PYBW01000108.1"/>
</dbReference>
<reference evidence="2 3" key="1">
    <citation type="submission" date="2018-03" db="EMBL/GenBank/DDBJ databases">
        <title>Bioinformatic expansion and discovery of thiopeptide antibiotics.</title>
        <authorList>
            <person name="Schwalen C.J."/>
            <person name="Hudson G.A."/>
            <person name="Mitchell D.A."/>
        </authorList>
    </citation>
    <scope>NUCLEOTIDE SEQUENCE [LARGE SCALE GENOMIC DNA]</scope>
    <source>
        <strain evidence="2 3">ATCC 21389</strain>
    </source>
</reference>
<dbReference type="Pfam" id="PF24553">
    <property type="entry name" value="Rv0428c_C"/>
    <property type="match status" value="1"/>
</dbReference>
<dbReference type="EMBL" id="PYBW01000108">
    <property type="protein sequence ID" value="PYC72124.1"/>
    <property type="molecule type" value="Genomic_DNA"/>
</dbReference>
<accession>A0A2V4MW64</accession>
<dbReference type="Proteomes" id="UP000248039">
    <property type="component" value="Unassembled WGS sequence"/>
</dbReference>
<proteinExistence type="predicted"/>
<dbReference type="AlphaFoldDB" id="A0A2V4MW64"/>
<evidence type="ECO:0000259" key="1">
    <source>
        <dbReference type="PROSITE" id="PS51186"/>
    </source>
</evidence>
<keyword evidence="2" id="KW-0808">Transferase</keyword>
<sequence length="344" mass="36135">MSTSRIPGSSRPEVRIDRSDVGRRVSVRRLEQVRDPATGRPVFRDAIGVLTSWDGSELSVLTRELTEVRIPEADLVAAKAVPLFPARRAEVPATGPVALQRIAGRSWPAVEQQALGDWTLRAAAGFTKRANSVQALGDPGHAPGAALDRVRQWYAERGLPAVVEVVLPGSAPELTAELDRLGAVAESATLVRTAALTALTKAPGITEEGVARVRLSRRADEAWQSVYRRPGGAPAQAVSAVLHGGPSVWFATVPGPEGSAPLAIGRCAVDGPWACLGAIEVQPAARRTGLATALMAVLAARAAEEGAQAALLQVETGNDGALALYDKLGFATSHSYHYARLPQA</sequence>
<dbReference type="InterPro" id="IPR046571">
    <property type="entry name" value="DUF6725"/>
</dbReference>
<organism evidence="2 3">
    <name type="scientific">Streptomyces tateyamensis</name>
    <dbReference type="NCBI Taxonomy" id="565073"/>
    <lineage>
        <taxon>Bacteria</taxon>
        <taxon>Bacillati</taxon>
        <taxon>Actinomycetota</taxon>
        <taxon>Actinomycetes</taxon>
        <taxon>Kitasatosporales</taxon>
        <taxon>Streptomycetaceae</taxon>
        <taxon>Streptomyces</taxon>
    </lineage>
</organism>
<dbReference type="InterPro" id="IPR000182">
    <property type="entry name" value="GNAT_dom"/>
</dbReference>